<evidence type="ECO:0000313" key="1">
    <source>
        <dbReference type="EMBL" id="KAK6971831.1"/>
    </source>
</evidence>
<comment type="caution">
    <text evidence="2">The sequence shown here is derived from an EMBL/GenBank/DDBJ whole genome shotgun (WGS) entry which is preliminary data.</text>
</comment>
<evidence type="ECO:0000313" key="3">
    <source>
        <dbReference type="Proteomes" id="UP001362999"/>
    </source>
</evidence>
<name>A0AAV9ZRI1_9AGAR</name>
<reference evidence="2 3" key="1">
    <citation type="journal article" date="2024" name="J Genomics">
        <title>Draft genome sequencing and assembly of Favolaschia claudopus CIRM-BRFM 2984 isolated from oak limbs.</title>
        <authorList>
            <person name="Navarro D."/>
            <person name="Drula E."/>
            <person name="Chaduli D."/>
            <person name="Cazenave R."/>
            <person name="Ahrendt S."/>
            <person name="Wang J."/>
            <person name="Lipzen A."/>
            <person name="Daum C."/>
            <person name="Barry K."/>
            <person name="Grigoriev I.V."/>
            <person name="Favel A."/>
            <person name="Rosso M.N."/>
            <person name="Martin F."/>
        </authorList>
    </citation>
    <scope>NUCLEOTIDE SEQUENCE [LARGE SCALE GENOMIC DNA]</scope>
    <source>
        <strain evidence="2 3">CIRM-BRFM 2984</strain>
    </source>
</reference>
<dbReference type="Proteomes" id="UP001362999">
    <property type="component" value="Unassembled WGS sequence"/>
</dbReference>
<sequence length="238" mass="26617">MFDRHGDSQACMPPPLVIFQVVQAYNPQAFRCCVSAVTLDFFQAAIRFRWTCSPLIVRAVSSAHGQSSSLGPSGSYNRKLYLQAPTLTFPIESMLQSFTRSILVFRPFSPPNCSPIQVGIYRGNMPTISSHLLLYSCGSHAEDSHQLQLVGALDAKVGLVLEDVLKSRPENESRLQNLSQSWEFLREWFRQIMSRKIMDITTPDMSSALGELKEALTRSHTASPIDLGWMDCMLIADV</sequence>
<protein>
    <submittedName>
        <fullName evidence="2">Uncharacterized protein</fullName>
    </submittedName>
</protein>
<dbReference type="AlphaFoldDB" id="A0AAV9ZRI1"/>
<gene>
    <name evidence="2" type="ORF">R3P38DRAFT_3438822</name>
    <name evidence="1" type="ORF">R3P38DRAFT_3495549</name>
</gene>
<evidence type="ECO:0000313" key="2">
    <source>
        <dbReference type="EMBL" id="KAK6991533.1"/>
    </source>
</evidence>
<dbReference type="EMBL" id="JAWWNJ010000117">
    <property type="protein sequence ID" value="KAK6991533.1"/>
    <property type="molecule type" value="Genomic_DNA"/>
</dbReference>
<proteinExistence type="predicted"/>
<dbReference type="EMBL" id="JAWWNJ010000204">
    <property type="protein sequence ID" value="KAK6971831.1"/>
    <property type="molecule type" value="Genomic_DNA"/>
</dbReference>
<keyword evidence="3" id="KW-1185">Reference proteome</keyword>
<organism evidence="2 3">
    <name type="scientific">Favolaschia claudopus</name>
    <dbReference type="NCBI Taxonomy" id="2862362"/>
    <lineage>
        <taxon>Eukaryota</taxon>
        <taxon>Fungi</taxon>
        <taxon>Dikarya</taxon>
        <taxon>Basidiomycota</taxon>
        <taxon>Agaricomycotina</taxon>
        <taxon>Agaricomycetes</taxon>
        <taxon>Agaricomycetidae</taxon>
        <taxon>Agaricales</taxon>
        <taxon>Marasmiineae</taxon>
        <taxon>Mycenaceae</taxon>
        <taxon>Favolaschia</taxon>
    </lineage>
</organism>
<accession>A0AAV9ZRI1</accession>